<protein>
    <submittedName>
        <fullName evidence="1">Uncharacterized protein</fullName>
    </submittedName>
</protein>
<evidence type="ECO:0000313" key="1">
    <source>
        <dbReference type="EMBL" id="KAK2977558.1"/>
    </source>
</evidence>
<sequence>MPLLEEFTVPAAPILKSKCHYPAYRYAYLRLGTIIAYLQRLLAITWLNNDHDRDQYQDGFHLYMEKVKLYHDSPECRNVLPYGQLRPSGELLEFVFNNPHKAKLQNLTKDSKCDAYSITFHRDTVEVVRAADEVQPGRRWEGWLAIYSRKSSWDDAAGSKWEG</sequence>
<dbReference type="Proteomes" id="UP001187471">
    <property type="component" value="Unassembled WGS sequence"/>
</dbReference>
<reference evidence="1" key="1">
    <citation type="submission" date="2022-12" db="EMBL/GenBank/DDBJ databases">
        <title>Draft genome assemblies for two species of Escallonia (Escalloniales).</title>
        <authorList>
            <person name="Chanderbali A."/>
            <person name="Dervinis C."/>
            <person name="Anghel I."/>
            <person name="Soltis D."/>
            <person name="Soltis P."/>
            <person name="Zapata F."/>
        </authorList>
    </citation>
    <scope>NUCLEOTIDE SEQUENCE</scope>
    <source>
        <strain evidence="1">UCBG92.1500</strain>
        <tissue evidence="1">Leaf</tissue>
    </source>
</reference>
<comment type="caution">
    <text evidence="1">The sequence shown here is derived from an EMBL/GenBank/DDBJ whole genome shotgun (WGS) entry which is preliminary data.</text>
</comment>
<dbReference type="EMBL" id="JAVXUO010001977">
    <property type="protein sequence ID" value="KAK2977558.1"/>
    <property type="molecule type" value="Genomic_DNA"/>
</dbReference>
<dbReference type="AlphaFoldDB" id="A0AA88R1S2"/>
<gene>
    <name evidence="1" type="ORF">RJ640_018200</name>
</gene>
<evidence type="ECO:0000313" key="2">
    <source>
        <dbReference type="Proteomes" id="UP001187471"/>
    </source>
</evidence>
<keyword evidence="2" id="KW-1185">Reference proteome</keyword>
<accession>A0AA88R1S2</accession>
<name>A0AA88R1S2_9ASTE</name>
<organism evidence="1 2">
    <name type="scientific">Escallonia rubra</name>
    <dbReference type="NCBI Taxonomy" id="112253"/>
    <lineage>
        <taxon>Eukaryota</taxon>
        <taxon>Viridiplantae</taxon>
        <taxon>Streptophyta</taxon>
        <taxon>Embryophyta</taxon>
        <taxon>Tracheophyta</taxon>
        <taxon>Spermatophyta</taxon>
        <taxon>Magnoliopsida</taxon>
        <taxon>eudicotyledons</taxon>
        <taxon>Gunneridae</taxon>
        <taxon>Pentapetalae</taxon>
        <taxon>asterids</taxon>
        <taxon>campanulids</taxon>
        <taxon>Escalloniales</taxon>
        <taxon>Escalloniaceae</taxon>
        <taxon>Escallonia</taxon>
    </lineage>
</organism>
<proteinExistence type="predicted"/>